<evidence type="ECO:0000313" key="14">
    <source>
        <dbReference type="Proteomes" id="UP000659223"/>
    </source>
</evidence>
<dbReference type="PANTHER" id="PTHR11579">
    <property type="entry name" value="PROTEIN-L-ISOASPARTATE O-METHYLTRANSFERASE"/>
    <property type="match status" value="1"/>
</dbReference>
<evidence type="ECO:0000256" key="5">
    <source>
        <dbReference type="ARBA" id="ARBA00022490"/>
    </source>
</evidence>
<keyword evidence="5" id="KW-0963">Cytoplasm</keyword>
<sequence length="308" mass="33335">MVITAESLRARCARDMSRTPRGFAGRSWLRRAFLEVPREAFVPDRVWWPSRADDGRYPLIDRNEKPRAWLKAVYLPGAALITQIDDGTVPPSGPADGAFTSSISSPGVVIELLRHLAPEPGERILEIGTGTGYTTALLAHRAGAGGVVTVEIDARLAARARGRLRAVGMSAQVITGDGEQGHADGRLYDRIVSTASVREIPLAWLQQLRPGGILVAPLDSPFGYDLLVRLVADGHGNASGCAVAPVEFMRVRGQRVPRPHADLGWPGGLDPAQWRDLRVEAGREGQHITRRPPARTAQAARAARDQAR</sequence>
<comment type="subcellular location">
    <subcellularLocation>
        <location evidence="1">Cytoplasm</location>
    </subcellularLocation>
</comment>
<gene>
    <name evidence="13" type="ORF">GCM10010324_55220</name>
</gene>
<dbReference type="RefSeq" id="WP_190024449.1">
    <property type="nucleotide sequence ID" value="NZ_BMUT01000013.1"/>
</dbReference>
<evidence type="ECO:0000256" key="7">
    <source>
        <dbReference type="ARBA" id="ARBA00022679"/>
    </source>
</evidence>
<evidence type="ECO:0000256" key="1">
    <source>
        <dbReference type="ARBA" id="ARBA00004496"/>
    </source>
</evidence>
<comment type="caution">
    <text evidence="13">The sequence shown here is derived from an EMBL/GenBank/DDBJ whole genome shotgun (WGS) entry which is preliminary data.</text>
</comment>
<evidence type="ECO:0000256" key="3">
    <source>
        <dbReference type="ARBA" id="ARBA00011890"/>
    </source>
</evidence>
<evidence type="ECO:0000256" key="2">
    <source>
        <dbReference type="ARBA" id="ARBA00005369"/>
    </source>
</evidence>
<reference evidence="14" key="1">
    <citation type="journal article" date="2019" name="Int. J. Syst. Evol. Microbiol.">
        <title>The Global Catalogue of Microorganisms (GCM) 10K type strain sequencing project: providing services to taxonomists for standard genome sequencing and annotation.</title>
        <authorList>
            <consortium name="The Broad Institute Genomics Platform"/>
            <consortium name="The Broad Institute Genome Sequencing Center for Infectious Disease"/>
            <person name="Wu L."/>
            <person name="Ma J."/>
        </authorList>
    </citation>
    <scope>NUCLEOTIDE SEQUENCE [LARGE SCALE GENOMIC DNA]</scope>
    <source>
        <strain evidence="14">JCM 4586</strain>
    </source>
</reference>
<proteinExistence type="inferred from homology"/>
<dbReference type="Pfam" id="PF01135">
    <property type="entry name" value="PCMT"/>
    <property type="match status" value="1"/>
</dbReference>
<evidence type="ECO:0000256" key="10">
    <source>
        <dbReference type="ARBA" id="ARBA00031323"/>
    </source>
</evidence>
<evidence type="ECO:0000256" key="11">
    <source>
        <dbReference type="ARBA" id="ARBA00031350"/>
    </source>
</evidence>
<evidence type="ECO:0000256" key="6">
    <source>
        <dbReference type="ARBA" id="ARBA00022603"/>
    </source>
</evidence>
<dbReference type="EC" id="2.1.1.77" evidence="3"/>
<evidence type="ECO:0000256" key="9">
    <source>
        <dbReference type="ARBA" id="ARBA00030757"/>
    </source>
</evidence>
<dbReference type="InterPro" id="IPR000682">
    <property type="entry name" value="PCMT"/>
</dbReference>
<dbReference type="EMBL" id="BMUT01000013">
    <property type="protein sequence ID" value="GGY01325.1"/>
    <property type="molecule type" value="Genomic_DNA"/>
</dbReference>
<keyword evidence="14" id="KW-1185">Reference proteome</keyword>
<evidence type="ECO:0000256" key="12">
    <source>
        <dbReference type="SAM" id="MobiDB-lite"/>
    </source>
</evidence>
<feature type="region of interest" description="Disordered" evidence="12">
    <location>
        <begin position="283"/>
        <end position="308"/>
    </location>
</feature>
<organism evidence="13 14">
    <name type="scientific">Streptomyces hiroshimensis</name>
    <dbReference type="NCBI Taxonomy" id="66424"/>
    <lineage>
        <taxon>Bacteria</taxon>
        <taxon>Bacillati</taxon>
        <taxon>Actinomycetota</taxon>
        <taxon>Actinomycetes</taxon>
        <taxon>Kitasatosporales</taxon>
        <taxon>Streptomycetaceae</taxon>
        <taxon>Streptomyces</taxon>
    </lineage>
</organism>
<comment type="similarity">
    <text evidence="2">Belongs to the methyltransferase superfamily. L-isoaspartyl/D-aspartyl protein methyltransferase family.</text>
</comment>
<keyword evidence="8" id="KW-0949">S-adenosyl-L-methionine</keyword>
<dbReference type="PANTHER" id="PTHR11579:SF0">
    <property type="entry name" value="PROTEIN-L-ISOASPARTATE(D-ASPARTATE) O-METHYLTRANSFERASE"/>
    <property type="match status" value="1"/>
</dbReference>
<dbReference type="Proteomes" id="UP000659223">
    <property type="component" value="Unassembled WGS sequence"/>
</dbReference>
<dbReference type="Gene3D" id="3.40.50.150">
    <property type="entry name" value="Vaccinia Virus protein VP39"/>
    <property type="match status" value="1"/>
</dbReference>
<evidence type="ECO:0000313" key="13">
    <source>
        <dbReference type="EMBL" id="GGY01325.1"/>
    </source>
</evidence>
<dbReference type="InterPro" id="IPR029063">
    <property type="entry name" value="SAM-dependent_MTases_sf"/>
</dbReference>
<evidence type="ECO:0000256" key="8">
    <source>
        <dbReference type="ARBA" id="ARBA00022691"/>
    </source>
</evidence>
<name>A0ABQ2Z3B1_9ACTN</name>
<evidence type="ECO:0000256" key="4">
    <source>
        <dbReference type="ARBA" id="ARBA00013346"/>
    </source>
</evidence>
<protein>
    <recommendedName>
        <fullName evidence="4">Protein-L-isoaspartate O-methyltransferase</fullName>
        <ecNumber evidence="3">2.1.1.77</ecNumber>
    </recommendedName>
    <alternativeName>
        <fullName evidence="11">L-isoaspartyl protein carboxyl methyltransferase</fullName>
    </alternativeName>
    <alternativeName>
        <fullName evidence="9">Protein L-isoaspartyl methyltransferase</fullName>
    </alternativeName>
    <alternativeName>
        <fullName evidence="10">Protein-beta-aspartate methyltransferase</fullName>
    </alternativeName>
</protein>
<keyword evidence="7" id="KW-0808">Transferase</keyword>
<dbReference type="SUPFAM" id="SSF53335">
    <property type="entry name" value="S-adenosyl-L-methionine-dependent methyltransferases"/>
    <property type="match status" value="1"/>
</dbReference>
<accession>A0ABQ2Z3B1</accession>
<keyword evidence="6" id="KW-0489">Methyltransferase</keyword>
<dbReference type="CDD" id="cd02440">
    <property type="entry name" value="AdoMet_MTases"/>
    <property type="match status" value="1"/>
</dbReference>